<dbReference type="GO" id="GO:0032196">
    <property type="term" value="P:transposition"/>
    <property type="evidence" value="ECO:0007669"/>
    <property type="project" value="UniProtKB-KW"/>
</dbReference>
<dbReference type="Pfam" id="PF01385">
    <property type="entry name" value="OrfB_IS605"/>
    <property type="match status" value="1"/>
</dbReference>
<dbReference type="RefSeq" id="WP_015919128.1">
    <property type="nucleotide sequence ID" value="NC_011978.1"/>
</dbReference>
<dbReference type="SUPFAM" id="SSF75712">
    <property type="entry name" value="Rad50 coiled-coil Zn hook"/>
    <property type="match status" value="1"/>
</dbReference>
<gene>
    <name evidence="8" type="ordered locus">CTN_0633</name>
</gene>
<dbReference type="InterPro" id="IPR051399">
    <property type="entry name" value="RNA-guided_DNA_endo/Transpos"/>
</dbReference>
<keyword evidence="3" id="KW-0815">Transposition</keyword>
<dbReference type="GO" id="GO:0003677">
    <property type="term" value="F:DNA binding"/>
    <property type="evidence" value="ECO:0007669"/>
    <property type="project" value="UniProtKB-KW"/>
</dbReference>
<organism evidence="8 9">
    <name type="scientific">Thermotoga neapolitana (strain ATCC 49049 / DSM 4359 / NBRC 107923 / NS-E)</name>
    <dbReference type="NCBI Taxonomy" id="309803"/>
    <lineage>
        <taxon>Bacteria</taxon>
        <taxon>Thermotogati</taxon>
        <taxon>Thermotogota</taxon>
        <taxon>Thermotogae</taxon>
        <taxon>Thermotogales</taxon>
        <taxon>Thermotogaceae</taxon>
        <taxon>Thermotoga</taxon>
    </lineage>
</organism>
<dbReference type="KEGG" id="tna:CTN_0633"/>
<dbReference type="InterPro" id="IPR024064">
    <property type="entry name" value="FdhE-like_sf"/>
</dbReference>
<dbReference type="CDD" id="cd20335">
    <property type="entry name" value="BRcat_RBR"/>
    <property type="match status" value="1"/>
</dbReference>
<feature type="domain" description="Cas12f1-like TNB" evidence="7">
    <location>
        <begin position="315"/>
        <end position="378"/>
    </location>
</feature>
<evidence type="ECO:0000313" key="9">
    <source>
        <dbReference type="Proteomes" id="UP000000445"/>
    </source>
</evidence>
<evidence type="ECO:0000256" key="4">
    <source>
        <dbReference type="ARBA" id="ARBA00023125"/>
    </source>
</evidence>
<evidence type="ECO:0000256" key="3">
    <source>
        <dbReference type="ARBA" id="ARBA00022578"/>
    </source>
</evidence>
<reference evidence="8 9" key="1">
    <citation type="journal article" date="2009" name="Biosci. Biotechnol. Biochem.">
        <title>WeGAS: a web-based microbial genome annotation system.</title>
        <authorList>
            <person name="Lee D."/>
            <person name="Seo H."/>
            <person name="Park C."/>
            <person name="Park K."/>
        </authorList>
    </citation>
    <scope>NUCLEOTIDE SEQUENCE [LARGE SCALE GENOMIC DNA]</scope>
    <source>
        <strain evidence="9">ATCC 49049 / DSM 4359 / NBRC 107923 / NS-E</strain>
    </source>
</reference>
<comment type="similarity">
    <text evidence="1">In the C-terminal section; belongs to the transposase 35 family.</text>
</comment>
<dbReference type="Pfam" id="PF07282">
    <property type="entry name" value="Cas12f1-like_TNB"/>
    <property type="match status" value="1"/>
</dbReference>
<keyword evidence="9" id="KW-1185">Reference proteome</keyword>
<name>B9K776_THENN</name>
<dbReference type="NCBIfam" id="NF040570">
    <property type="entry name" value="guided_TnpB"/>
    <property type="match status" value="1"/>
</dbReference>
<evidence type="ECO:0000256" key="1">
    <source>
        <dbReference type="ARBA" id="ARBA00008761"/>
    </source>
</evidence>
<protein>
    <submittedName>
        <fullName evidence="8">Transposase, IS605 OrfB family</fullName>
    </submittedName>
</protein>
<feature type="domain" description="Probable transposase IS891/IS1136/IS1341" evidence="6">
    <location>
        <begin position="184"/>
        <end position="296"/>
    </location>
</feature>
<dbReference type="Proteomes" id="UP000000445">
    <property type="component" value="Chromosome"/>
</dbReference>
<proteinExistence type="inferred from homology"/>
<dbReference type="HOGENOM" id="CLU_032903_16_5_0"/>
<sequence>MARSVNIAPEVQNMAKHMKTYKFPAPPEYYQKCKELSKLAGRVYSKTVSLVRKIHRKKGFWLSMNTVQKYILRWAQNIPLHSQTKQALVERYFKALKSYFKASKTNQGLRPPFRTPKYTNVVWKNQAVKLLEDGTLRLSMANGSNPLYIPTTLPKEVDIRRVELVYDKRQDKYFFHVTVSFESQTNISGSKIVGVDLGVVHPITASTEDRAVLYNGGVLNSKLQYRNKKLADLQKKLSRKKVGSRRYRKLVRAKRRLLGKIQNQIKDILHKYTTHFAGWCLSLGVGTIVIGDLRGIRDRVDYSTKVNQKIHQWLFRKISDLIKTKAEALGIEVVFVDESYTSQTCPVCGKRHKTSTRNFRCTDCGFEWHRDAVGALNIRKKYTGEGLVVGALASPVGVRYNSHLRCPVAMWSPWKPTFEWVKTS</sequence>
<dbReference type="AlphaFoldDB" id="B9K776"/>
<dbReference type="STRING" id="309803.CTN_0633"/>
<dbReference type="InterPro" id="IPR010095">
    <property type="entry name" value="Cas12f1-like_TNB"/>
</dbReference>
<evidence type="ECO:0000256" key="5">
    <source>
        <dbReference type="ARBA" id="ARBA00023172"/>
    </source>
</evidence>
<evidence type="ECO:0000313" key="8">
    <source>
        <dbReference type="EMBL" id="ACM22809.1"/>
    </source>
</evidence>
<dbReference type="SUPFAM" id="SSF144020">
    <property type="entry name" value="FdhE-like"/>
    <property type="match status" value="1"/>
</dbReference>
<dbReference type="PANTHER" id="PTHR30405:SF11">
    <property type="entry name" value="RNA-GUIDED DNA ENDONUCLEASE RV2885C-RELATED"/>
    <property type="match status" value="1"/>
</dbReference>
<accession>B9K776</accession>
<evidence type="ECO:0000256" key="2">
    <source>
        <dbReference type="ARBA" id="ARBA00011044"/>
    </source>
</evidence>
<dbReference type="eggNOG" id="COG0675">
    <property type="taxonomic scope" value="Bacteria"/>
</dbReference>
<evidence type="ECO:0000259" key="7">
    <source>
        <dbReference type="Pfam" id="PF07282"/>
    </source>
</evidence>
<comment type="similarity">
    <text evidence="2">In the N-terminal section; belongs to the transposase 2 family.</text>
</comment>
<dbReference type="PANTHER" id="PTHR30405">
    <property type="entry name" value="TRANSPOSASE"/>
    <property type="match status" value="1"/>
</dbReference>
<dbReference type="NCBIfam" id="TIGR01766">
    <property type="entry name" value="IS200/IS605 family accessory protein TnpB-like domain"/>
    <property type="match status" value="1"/>
</dbReference>
<keyword evidence="4" id="KW-0238">DNA-binding</keyword>
<dbReference type="GO" id="GO:0006310">
    <property type="term" value="P:DNA recombination"/>
    <property type="evidence" value="ECO:0007669"/>
    <property type="project" value="UniProtKB-KW"/>
</dbReference>
<dbReference type="InterPro" id="IPR001959">
    <property type="entry name" value="Transposase"/>
</dbReference>
<keyword evidence="5" id="KW-0233">DNA recombination</keyword>
<evidence type="ECO:0000259" key="6">
    <source>
        <dbReference type="Pfam" id="PF01385"/>
    </source>
</evidence>
<dbReference type="EMBL" id="CP000916">
    <property type="protein sequence ID" value="ACM22809.1"/>
    <property type="molecule type" value="Genomic_DNA"/>
</dbReference>